<feature type="region of interest" description="Disordered" evidence="1">
    <location>
        <begin position="105"/>
        <end position="173"/>
    </location>
</feature>
<sequence>MRETMRGTHPLPRVPPSSPVYGRSTPTFTSTIPAVLKTFTLMWKGQQVPQEAPLSASTSTSTTAFAAPVFCVTEPARPCSASSPLPLHFQPPDNITSIAAVLAQNPNQNPGSSLYTHTHTQPPSSPPHQTSMEYTGNPYYPYATPLLPSPPATSRPSRHKCGKDGERRGESTTLHLVLPAPSPRLRQERTKEVESTTLGLVRKSLQYPRSRHAQGRRWIRVPEALPVLILLVHLLTLILFAPLLLTPLVTSPTQIPTPFPVSPPPLSTSAHIQNARKHTP</sequence>
<keyword evidence="2" id="KW-1133">Transmembrane helix</keyword>
<feature type="region of interest" description="Disordered" evidence="1">
    <location>
        <begin position="258"/>
        <end position="280"/>
    </location>
</feature>
<evidence type="ECO:0000313" key="3">
    <source>
        <dbReference type="EMBL" id="OCK83908.1"/>
    </source>
</evidence>
<evidence type="ECO:0000256" key="1">
    <source>
        <dbReference type="SAM" id="MobiDB-lite"/>
    </source>
</evidence>
<keyword evidence="4" id="KW-1185">Reference proteome</keyword>
<feature type="compositionally biased region" description="Low complexity" evidence="1">
    <location>
        <begin position="116"/>
        <end position="131"/>
    </location>
</feature>
<organism evidence="3 4">
    <name type="scientific">Lepidopterella palustris CBS 459.81</name>
    <dbReference type="NCBI Taxonomy" id="1314670"/>
    <lineage>
        <taxon>Eukaryota</taxon>
        <taxon>Fungi</taxon>
        <taxon>Dikarya</taxon>
        <taxon>Ascomycota</taxon>
        <taxon>Pezizomycotina</taxon>
        <taxon>Dothideomycetes</taxon>
        <taxon>Pleosporomycetidae</taxon>
        <taxon>Mytilinidiales</taxon>
        <taxon>Argynnaceae</taxon>
        <taxon>Lepidopterella</taxon>
    </lineage>
</organism>
<dbReference type="EMBL" id="KV744849">
    <property type="protein sequence ID" value="OCK83908.1"/>
    <property type="molecule type" value="Genomic_DNA"/>
</dbReference>
<gene>
    <name evidence="3" type="ORF">K432DRAFT_379049</name>
</gene>
<name>A0A8E2EHX9_9PEZI</name>
<feature type="compositionally biased region" description="Polar residues" evidence="1">
    <location>
        <begin position="105"/>
        <end position="115"/>
    </location>
</feature>
<keyword evidence="2" id="KW-0812">Transmembrane</keyword>
<dbReference type="Proteomes" id="UP000250266">
    <property type="component" value="Unassembled WGS sequence"/>
</dbReference>
<proteinExistence type="predicted"/>
<reference evidence="3 4" key="1">
    <citation type="journal article" date="2016" name="Nat. Commun.">
        <title>Ectomycorrhizal ecology is imprinted in the genome of the dominant symbiotic fungus Cenococcum geophilum.</title>
        <authorList>
            <consortium name="DOE Joint Genome Institute"/>
            <person name="Peter M."/>
            <person name="Kohler A."/>
            <person name="Ohm R.A."/>
            <person name="Kuo A."/>
            <person name="Krutzmann J."/>
            <person name="Morin E."/>
            <person name="Arend M."/>
            <person name="Barry K.W."/>
            <person name="Binder M."/>
            <person name="Choi C."/>
            <person name="Clum A."/>
            <person name="Copeland A."/>
            <person name="Grisel N."/>
            <person name="Haridas S."/>
            <person name="Kipfer T."/>
            <person name="LaButti K."/>
            <person name="Lindquist E."/>
            <person name="Lipzen A."/>
            <person name="Maire R."/>
            <person name="Meier B."/>
            <person name="Mihaltcheva S."/>
            <person name="Molinier V."/>
            <person name="Murat C."/>
            <person name="Poggeler S."/>
            <person name="Quandt C.A."/>
            <person name="Sperisen C."/>
            <person name="Tritt A."/>
            <person name="Tisserant E."/>
            <person name="Crous P.W."/>
            <person name="Henrissat B."/>
            <person name="Nehls U."/>
            <person name="Egli S."/>
            <person name="Spatafora J.W."/>
            <person name="Grigoriev I.V."/>
            <person name="Martin F.M."/>
        </authorList>
    </citation>
    <scope>NUCLEOTIDE SEQUENCE [LARGE SCALE GENOMIC DNA]</scope>
    <source>
        <strain evidence="3 4">CBS 459.81</strain>
    </source>
</reference>
<feature type="transmembrane region" description="Helical" evidence="2">
    <location>
        <begin position="224"/>
        <end position="245"/>
    </location>
</feature>
<protein>
    <submittedName>
        <fullName evidence="3">Uncharacterized protein</fullName>
    </submittedName>
</protein>
<evidence type="ECO:0000313" key="4">
    <source>
        <dbReference type="Proteomes" id="UP000250266"/>
    </source>
</evidence>
<dbReference type="AlphaFoldDB" id="A0A8E2EHX9"/>
<keyword evidence="2" id="KW-0472">Membrane</keyword>
<evidence type="ECO:0000256" key="2">
    <source>
        <dbReference type="SAM" id="Phobius"/>
    </source>
</evidence>
<accession>A0A8E2EHX9</accession>
<feature type="region of interest" description="Disordered" evidence="1">
    <location>
        <begin position="1"/>
        <end position="25"/>
    </location>
</feature>